<feature type="region of interest" description="Disordered" evidence="4">
    <location>
        <begin position="418"/>
        <end position="446"/>
    </location>
</feature>
<dbReference type="InterPro" id="IPR019775">
    <property type="entry name" value="WD40_repeat_CS"/>
</dbReference>
<dbReference type="SUPFAM" id="SSF50978">
    <property type="entry name" value="WD40 repeat-like"/>
    <property type="match status" value="1"/>
</dbReference>
<sequence>MGGDRSERARQENQALIDELERKKRARKMAVPTDDAKVKARLRELGEPITLFGERAPDRRDRLRYVLSQIAAARGGDMSDIESESEESAEEEEEFYTPGSLELLESRRSIAEYSLPRARDRIAQQREQNKIPLSRTIDIRKRVFAGLKTYSILGSQIADERPVSQIRFAHDGRTLATGSWSGNVKIWDIPSCTVKKVFTHTDLVGGVAWHPAADLGDEASTVCLASGGGDSLIKLFSMNESKAIATLRGHQGRVCRINFHPSGAYMGSASFDGTWRLWDVRTQSELLLQEGHSKEVYALSFQDDGALVASGGLDAIGRVWDLRTGRTAMVLDGHAQAVFSIDFSPNGYQIATGSGDDTIRIWDMRSTKALHTIPAHKSNVSDIKFFRRTASSTSQLGDHEMKMDSDEMEDVKPVVATPTTESTGADGAEDIKPTITPGVPPAQRYHPSDDKYQTGLYFISSGYDGLVKIWSADDWHQVKALSTDAGKVMSVDISNDGSFIASGSWNRSYQLFAGENVNV</sequence>
<dbReference type="GO" id="GO:0030621">
    <property type="term" value="F:U4 snRNA binding"/>
    <property type="evidence" value="ECO:0007669"/>
    <property type="project" value="TreeGrafter"/>
</dbReference>
<feature type="domain" description="Pre-mRNA processing factor 4 (PRP4)-like" evidence="5">
    <location>
        <begin position="33"/>
        <end position="80"/>
    </location>
</feature>
<dbReference type="Pfam" id="PF00400">
    <property type="entry name" value="WD40"/>
    <property type="match status" value="6"/>
</dbReference>
<evidence type="ECO:0000256" key="3">
    <source>
        <dbReference type="PROSITE-ProRule" id="PRU00221"/>
    </source>
</evidence>
<dbReference type="PROSITE" id="PS50082">
    <property type="entry name" value="WD_REPEATS_2"/>
    <property type="match status" value="4"/>
</dbReference>
<evidence type="ECO:0000256" key="4">
    <source>
        <dbReference type="SAM" id="MobiDB-lite"/>
    </source>
</evidence>
<evidence type="ECO:0000256" key="2">
    <source>
        <dbReference type="ARBA" id="ARBA00022737"/>
    </source>
</evidence>
<dbReference type="PROSITE" id="PS00678">
    <property type="entry name" value="WD_REPEATS_1"/>
    <property type="match status" value="2"/>
</dbReference>
<organism evidence="6 7">
    <name type="scientific">Tulasnella calospora MUT 4182</name>
    <dbReference type="NCBI Taxonomy" id="1051891"/>
    <lineage>
        <taxon>Eukaryota</taxon>
        <taxon>Fungi</taxon>
        <taxon>Dikarya</taxon>
        <taxon>Basidiomycota</taxon>
        <taxon>Agaricomycotina</taxon>
        <taxon>Agaricomycetes</taxon>
        <taxon>Cantharellales</taxon>
        <taxon>Tulasnellaceae</taxon>
        <taxon>Tulasnella</taxon>
    </lineage>
</organism>
<keyword evidence="1 3" id="KW-0853">WD repeat</keyword>
<dbReference type="SMART" id="SM00500">
    <property type="entry name" value="SFM"/>
    <property type="match status" value="1"/>
</dbReference>
<dbReference type="Gene3D" id="4.10.280.110">
    <property type="entry name" value="Pre-mRNA processing factor 4 domain"/>
    <property type="match status" value="1"/>
</dbReference>
<keyword evidence="7" id="KW-1185">Reference proteome</keyword>
<reference evidence="7" key="2">
    <citation type="submission" date="2015-01" db="EMBL/GenBank/DDBJ databases">
        <title>Evolutionary Origins and Diversification of the Mycorrhizal Mutualists.</title>
        <authorList>
            <consortium name="DOE Joint Genome Institute"/>
            <consortium name="Mycorrhizal Genomics Consortium"/>
            <person name="Kohler A."/>
            <person name="Kuo A."/>
            <person name="Nagy L.G."/>
            <person name="Floudas D."/>
            <person name="Copeland A."/>
            <person name="Barry K.W."/>
            <person name="Cichocki N."/>
            <person name="Veneault-Fourrey C."/>
            <person name="LaButti K."/>
            <person name="Lindquist E.A."/>
            <person name="Lipzen A."/>
            <person name="Lundell T."/>
            <person name="Morin E."/>
            <person name="Murat C."/>
            <person name="Riley R."/>
            <person name="Ohm R."/>
            <person name="Sun H."/>
            <person name="Tunlid A."/>
            <person name="Henrissat B."/>
            <person name="Grigoriev I.V."/>
            <person name="Hibbett D.S."/>
            <person name="Martin F."/>
        </authorList>
    </citation>
    <scope>NUCLEOTIDE SEQUENCE [LARGE SCALE GENOMIC DNA]</scope>
    <source>
        <strain evidence="7">MUT 4182</strain>
    </source>
</reference>
<dbReference type="STRING" id="1051891.A0A0C3KYP5"/>
<dbReference type="InterPro" id="IPR015943">
    <property type="entry name" value="WD40/YVTN_repeat-like_dom_sf"/>
</dbReference>
<evidence type="ECO:0000313" key="7">
    <source>
        <dbReference type="Proteomes" id="UP000054248"/>
    </source>
</evidence>
<dbReference type="InterPro" id="IPR014906">
    <property type="entry name" value="PRP4-like"/>
</dbReference>
<gene>
    <name evidence="6" type="ORF">M407DRAFT_74366</name>
</gene>
<feature type="repeat" description="WD" evidence="3">
    <location>
        <begin position="156"/>
        <end position="189"/>
    </location>
</feature>
<dbReference type="SUPFAM" id="SSF158230">
    <property type="entry name" value="PRP4-like"/>
    <property type="match status" value="1"/>
</dbReference>
<dbReference type="InterPro" id="IPR036285">
    <property type="entry name" value="PRP4-like_sf"/>
</dbReference>
<feature type="repeat" description="WD" evidence="3">
    <location>
        <begin position="289"/>
        <end position="330"/>
    </location>
</feature>
<dbReference type="SMART" id="SM00320">
    <property type="entry name" value="WD40"/>
    <property type="match status" value="7"/>
</dbReference>
<dbReference type="CDD" id="cd00200">
    <property type="entry name" value="WD40"/>
    <property type="match status" value="1"/>
</dbReference>
<feature type="repeat" description="WD" evidence="3">
    <location>
        <begin position="331"/>
        <end position="372"/>
    </location>
</feature>
<dbReference type="PANTHER" id="PTHR19846:SF0">
    <property type="entry name" value="PRE-MRNA PROCESSING FACTOR 4"/>
    <property type="match status" value="1"/>
</dbReference>
<dbReference type="Gene3D" id="2.130.10.10">
    <property type="entry name" value="YVTN repeat-like/Quinoprotein amine dehydrogenase"/>
    <property type="match status" value="3"/>
</dbReference>
<dbReference type="PRINTS" id="PR00320">
    <property type="entry name" value="GPROTEINBRPT"/>
</dbReference>
<dbReference type="InterPro" id="IPR036322">
    <property type="entry name" value="WD40_repeat_dom_sf"/>
</dbReference>
<dbReference type="Pfam" id="PF08799">
    <property type="entry name" value="PRP4"/>
    <property type="match status" value="1"/>
</dbReference>
<protein>
    <recommendedName>
        <fullName evidence="5">Pre-mRNA processing factor 4 (PRP4)-like domain-containing protein</fullName>
    </recommendedName>
</protein>
<dbReference type="GO" id="GO:0000398">
    <property type="term" value="P:mRNA splicing, via spliceosome"/>
    <property type="evidence" value="ECO:0007669"/>
    <property type="project" value="TreeGrafter"/>
</dbReference>
<dbReference type="GO" id="GO:0017070">
    <property type="term" value="F:U6 snRNA binding"/>
    <property type="evidence" value="ECO:0007669"/>
    <property type="project" value="TreeGrafter"/>
</dbReference>
<evidence type="ECO:0000259" key="5">
    <source>
        <dbReference type="SMART" id="SM00500"/>
    </source>
</evidence>
<reference evidence="6 7" key="1">
    <citation type="submission" date="2014-04" db="EMBL/GenBank/DDBJ databases">
        <authorList>
            <consortium name="DOE Joint Genome Institute"/>
            <person name="Kuo A."/>
            <person name="Girlanda M."/>
            <person name="Perotto S."/>
            <person name="Kohler A."/>
            <person name="Nagy L.G."/>
            <person name="Floudas D."/>
            <person name="Copeland A."/>
            <person name="Barry K.W."/>
            <person name="Cichocki N."/>
            <person name="Veneault-Fourrey C."/>
            <person name="LaButti K."/>
            <person name="Lindquist E.A."/>
            <person name="Lipzen A."/>
            <person name="Lundell T."/>
            <person name="Morin E."/>
            <person name="Murat C."/>
            <person name="Sun H."/>
            <person name="Tunlid A."/>
            <person name="Henrissat B."/>
            <person name="Grigoriev I.V."/>
            <person name="Hibbett D.S."/>
            <person name="Martin F."/>
            <person name="Nordberg H.P."/>
            <person name="Cantor M.N."/>
            <person name="Hua S.X."/>
        </authorList>
    </citation>
    <scope>NUCLEOTIDE SEQUENCE [LARGE SCALE GENOMIC DNA]</scope>
    <source>
        <strain evidence="6 7">MUT 4182</strain>
    </source>
</reference>
<dbReference type="HOGENOM" id="CLU_000288_57_20_1"/>
<accession>A0A0C3KYP5</accession>
<dbReference type="PANTHER" id="PTHR19846">
    <property type="entry name" value="WD40 REPEAT PROTEIN"/>
    <property type="match status" value="1"/>
</dbReference>
<dbReference type="OrthoDB" id="540662at2759"/>
<dbReference type="Proteomes" id="UP000054248">
    <property type="component" value="Unassembled WGS sequence"/>
</dbReference>
<dbReference type="InterPro" id="IPR020472">
    <property type="entry name" value="WD40_PAC1"/>
</dbReference>
<keyword evidence="2" id="KW-0677">Repeat</keyword>
<name>A0A0C3KYP5_9AGAM</name>
<dbReference type="GO" id="GO:0046540">
    <property type="term" value="C:U4/U6 x U5 tri-snRNP complex"/>
    <property type="evidence" value="ECO:0007669"/>
    <property type="project" value="TreeGrafter"/>
</dbReference>
<proteinExistence type="predicted"/>
<feature type="repeat" description="WD" evidence="3">
    <location>
        <begin position="247"/>
        <end position="288"/>
    </location>
</feature>
<evidence type="ECO:0000313" key="6">
    <source>
        <dbReference type="EMBL" id="KIO26498.1"/>
    </source>
</evidence>
<dbReference type="PROSITE" id="PS50294">
    <property type="entry name" value="WD_REPEATS_REGION"/>
    <property type="match status" value="4"/>
</dbReference>
<dbReference type="EMBL" id="KN823023">
    <property type="protein sequence ID" value="KIO26498.1"/>
    <property type="molecule type" value="Genomic_DNA"/>
</dbReference>
<evidence type="ECO:0000256" key="1">
    <source>
        <dbReference type="ARBA" id="ARBA00022574"/>
    </source>
</evidence>
<dbReference type="AlphaFoldDB" id="A0A0C3KYP5"/>
<dbReference type="InterPro" id="IPR001680">
    <property type="entry name" value="WD40_rpt"/>
</dbReference>